<protein>
    <submittedName>
        <fullName evidence="1">Uncharacterized protein</fullName>
    </submittedName>
</protein>
<dbReference type="Proteomes" id="UP000500953">
    <property type="component" value="Chromosome"/>
</dbReference>
<accession>A0A6G9YVR2</accession>
<gene>
    <name evidence="1" type="ORF">F6W96_02260</name>
</gene>
<dbReference type="AlphaFoldDB" id="A0A6G9YVR2"/>
<sequence>MNRNQTADLLSAIASLDQRTVGETDVEAWFEILGDLHYLDAIDAVKEHYKTSIDRIRPFHVRDLVRRAANDRIERASVSVAYRDQREATQDERLAELLGGSRSALGISAGRSVPASQSARAAAMAQVANISRRETSREKAARLHREYQAETNGGRAAA</sequence>
<evidence type="ECO:0000313" key="1">
    <source>
        <dbReference type="EMBL" id="QIS17308.1"/>
    </source>
</evidence>
<name>A0A6G9YVR2_9NOCA</name>
<reference evidence="1 2" key="1">
    <citation type="journal article" date="2019" name="ACS Chem. Biol.">
        <title>Identification and Mobilization of a Cryptic Antibiotic Biosynthesis Gene Locus from a Human-Pathogenic Nocardia Isolate.</title>
        <authorList>
            <person name="Herisse M."/>
            <person name="Ishida K."/>
            <person name="Porter J.L."/>
            <person name="Howden B."/>
            <person name="Hertweck C."/>
            <person name="Stinear T.P."/>
            <person name="Pidot S.J."/>
        </authorList>
    </citation>
    <scope>NUCLEOTIDE SEQUENCE [LARGE SCALE GENOMIC DNA]</scope>
    <source>
        <strain evidence="1 2">AUSMDU00012715</strain>
    </source>
</reference>
<proteinExistence type="predicted"/>
<organism evidence="1 2">
    <name type="scientific">Nocardia terpenica</name>
    <dbReference type="NCBI Taxonomy" id="455432"/>
    <lineage>
        <taxon>Bacteria</taxon>
        <taxon>Bacillati</taxon>
        <taxon>Actinomycetota</taxon>
        <taxon>Actinomycetes</taxon>
        <taxon>Mycobacteriales</taxon>
        <taxon>Nocardiaceae</taxon>
        <taxon>Nocardia</taxon>
    </lineage>
</organism>
<evidence type="ECO:0000313" key="2">
    <source>
        <dbReference type="Proteomes" id="UP000500953"/>
    </source>
</evidence>
<dbReference type="EMBL" id="CP046173">
    <property type="protein sequence ID" value="QIS17308.1"/>
    <property type="molecule type" value="Genomic_DNA"/>
</dbReference>
<dbReference type="RefSeq" id="WP_167484718.1">
    <property type="nucleotide sequence ID" value="NZ_CP046173.1"/>
</dbReference>